<evidence type="ECO:0000256" key="7">
    <source>
        <dbReference type="ARBA" id="ARBA00022837"/>
    </source>
</evidence>
<proteinExistence type="inferred from homology"/>
<evidence type="ECO:0000256" key="1">
    <source>
        <dbReference type="ARBA" id="ARBA00007623"/>
    </source>
</evidence>
<gene>
    <name evidence="12" type="ORF">SKAU_G00179920</name>
</gene>
<dbReference type="InterPro" id="IPR038765">
    <property type="entry name" value="Papain-like_cys_pep_sf"/>
</dbReference>
<evidence type="ECO:0000256" key="3">
    <source>
        <dbReference type="ARBA" id="ARBA00022723"/>
    </source>
</evidence>
<dbReference type="GO" id="GO:0005509">
    <property type="term" value="F:calcium ion binding"/>
    <property type="evidence" value="ECO:0007669"/>
    <property type="project" value="InterPro"/>
</dbReference>
<keyword evidence="13" id="KW-1185">Reference proteome</keyword>
<dbReference type="SUPFAM" id="SSF47473">
    <property type="entry name" value="EF-hand"/>
    <property type="match status" value="1"/>
</dbReference>
<evidence type="ECO:0000259" key="11">
    <source>
        <dbReference type="PROSITE" id="PS50222"/>
    </source>
</evidence>
<dbReference type="Gene3D" id="2.60.120.380">
    <property type="match status" value="1"/>
</dbReference>
<feature type="domain" description="Calpain catalytic" evidence="10">
    <location>
        <begin position="45"/>
        <end position="344"/>
    </location>
</feature>
<keyword evidence="6 9" id="KW-0788">Thiol protease</keyword>
<dbReference type="GO" id="GO:0005737">
    <property type="term" value="C:cytoplasm"/>
    <property type="evidence" value="ECO:0007669"/>
    <property type="project" value="TreeGrafter"/>
</dbReference>
<dbReference type="Pfam" id="PF00648">
    <property type="entry name" value="Peptidase_C2"/>
    <property type="match status" value="1"/>
</dbReference>
<dbReference type="PROSITE" id="PS50222">
    <property type="entry name" value="EF_HAND_2"/>
    <property type="match status" value="2"/>
</dbReference>
<dbReference type="InterPro" id="IPR001300">
    <property type="entry name" value="Peptidase_C2_calpain_cat"/>
</dbReference>
<dbReference type="PANTHER" id="PTHR10183">
    <property type="entry name" value="CALPAIN"/>
    <property type="match status" value="1"/>
</dbReference>
<dbReference type="SUPFAM" id="SSF54001">
    <property type="entry name" value="Cysteine proteinases"/>
    <property type="match status" value="1"/>
</dbReference>
<dbReference type="OrthoDB" id="424753at2759"/>
<dbReference type="InterPro" id="IPR018247">
    <property type="entry name" value="EF_Hand_1_Ca_BS"/>
</dbReference>
<evidence type="ECO:0000256" key="8">
    <source>
        <dbReference type="PIRSR" id="PIRSR622684-1"/>
    </source>
</evidence>
<accession>A0A9Q1FMK2</accession>
<dbReference type="PANTHER" id="PTHR10183:SF409">
    <property type="entry name" value="CALPAIN-8"/>
    <property type="match status" value="1"/>
</dbReference>
<evidence type="ECO:0000256" key="4">
    <source>
        <dbReference type="ARBA" id="ARBA00022737"/>
    </source>
</evidence>
<keyword evidence="7" id="KW-0106">Calcium</keyword>
<dbReference type="SMART" id="SM00230">
    <property type="entry name" value="CysPc"/>
    <property type="match status" value="1"/>
</dbReference>
<dbReference type="SMART" id="SM00720">
    <property type="entry name" value="calpain_III"/>
    <property type="match status" value="1"/>
</dbReference>
<reference evidence="12" key="1">
    <citation type="journal article" date="2023" name="Science">
        <title>Genome structures resolve the early diversification of teleost fishes.</title>
        <authorList>
            <person name="Parey E."/>
            <person name="Louis A."/>
            <person name="Montfort J."/>
            <person name="Bouchez O."/>
            <person name="Roques C."/>
            <person name="Iampietro C."/>
            <person name="Lluch J."/>
            <person name="Castinel A."/>
            <person name="Donnadieu C."/>
            <person name="Desvignes T."/>
            <person name="Floi Bucao C."/>
            <person name="Jouanno E."/>
            <person name="Wen M."/>
            <person name="Mejri S."/>
            <person name="Dirks R."/>
            <person name="Jansen H."/>
            <person name="Henkel C."/>
            <person name="Chen W.J."/>
            <person name="Zahm M."/>
            <person name="Cabau C."/>
            <person name="Klopp C."/>
            <person name="Thompson A.W."/>
            <person name="Robinson-Rechavi M."/>
            <person name="Braasch I."/>
            <person name="Lecointre G."/>
            <person name="Bobe J."/>
            <person name="Postlethwait J.H."/>
            <person name="Berthelot C."/>
            <person name="Roest Crollius H."/>
            <person name="Guiguen Y."/>
        </authorList>
    </citation>
    <scope>NUCLEOTIDE SEQUENCE</scope>
    <source>
        <strain evidence="12">WJC10195</strain>
    </source>
</reference>
<keyword evidence="5 9" id="KW-0378">Hydrolase</keyword>
<evidence type="ECO:0000256" key="9">
    <source>
        <dbReference type="PROSITE-ProRule" id="PRU00239"/>
    </source>
</evidence>
<dbReference type="PROSITE" id="PS00018">
    <property type="entry name" value="EF_HAND_1"/>
    <property type="match status" value="1"/>
</dbReference>
<dbReference type="FunFam" id="3.90.70.10:FF:000001">
    <property type="entry name" value="Calpain-1 catalytic subunit"/>
    <property type="match status" value="1"/>
</dbReference>
<dbReference type="InterPro" id="IPR033883">
    <property type="entry name" value="C2_III"/>
</dbReference>
<name>A0A9Q1FMK2_SYNKA</name>
<dbReference type="InterPro" id="IPR022683">
    <property type="entry name" value="Calpain_III"/>
</dbReference>
<dbReference type="InterPro" id="IPR002048">
    <property type="entry name" value="EF_hand_dom"/>
</dbReference>
<keyword evidence="2 9" id="KW-0645">Protease</keyword>
<dbReference type="InterPro" id="IPR022684">
    <property type="entry name" value="Calpain_cysteine_protease"/>
</dbReference>
<dbReference type="InterPro" id="IPR000169">
    <property type="entry name" value="Pept_cys_AS"/>
</dbReference>
<feature type="domain" description="EF-hand" evidence="11">
    <location>
        <begin position="546"/>
        <end position="581"/>
    </location>
</feature>
<dbReference type="InterPro" id="IPR022682">
    <property type="entry name" value="Calpain_domain_III"/>
</dbReference>
<evidence type="ECO:0000256" key="5">
    <source>
        <dbReference type="ARBA" id="ARBA00022801"/>
    </source>
</evidence>
<dbReference type="Gene3D" id="1.10.238.10">
    <property type="entry name" value="EF-hand"/>
    <property type="match status" value="1"/>
</dbReference>
<dbReference type="SUPFAM" id="SSF49758">
    <property type="entry name" value="Calpain large subunit, middle domain (domain III)"/>
    <property type="match status" value="1"/>
</dbReference>
<dbReference type="FunFam" id="2.60.120.380:FF:000001">
    <property type="entry name" value="Calpain-1 catalytic subunit"/>
    <property type="match status" value="1"/>
</dbReference>
<evidence type="ECO:0000256" key="2">
    <source>
        <dbReference type="ARBA" id="ARBA00022670"/>
    </source>
</evidence>
<evidence type="ECO:0008006" key="14">
    <source>
        <dbReference type="Google" id="ProtNLM"/>
    </source>
</evidence>
<dbReference type="Proteomes" id="UP001152622">
    <property type="component" value="Chromosome 5"/>
</dbReference>
<dbReference type="CDD" id="cd00044">
    <property type="entry name" value="CysPc"/>
    <property type="match status" value="1"/>
</dbReference>
<dbReference type="AlphaFoldDB" id="A0A9Q1FMK2"/>
<sequence>MTSMADTLARNKERAQGIGTNRNAVKFGGQDYNTLKKQCLESGCLFEDDLFPAGSKSLGYDKLGPASSKSRRVVWKRPTELCRDPRFIDGGATRTDIRQGILGDCWLLSAIASLTLDKEILARVVPPGQTFDKDYAGIFHFQFWQYGEWVDVVIDDRLPTKDGELLFVHSAEGSEFWSALLEKAYAKVNGSYEALSGGFVTEAFEDFTGGISELYTLDKPPPQLFKIIRKALERGSLVGCAIKATSANVNEPVTDENLVEGHAYSLTGAQEVHVRGRAEKLVRVRNPWGQVEWTGAWSDGSQEWDYVPAEEKEKLCHAAIDGEFWMSFSDFKSHYDKLEICNLTPDTLTSDKVGRWNSYQFDGEWRVGSTAGGCFNNIVSFSSNPQFSVKLQDVDDDPLHEDTCTILVGLMQKDSRKQRNIGRKLLSIGFAIYKYKGRANIHLGLDVLRRQSAVAMYPYFTPMREVCERFYLPPGEYVIIPSTFDADKKGSFILRVFSENQATTRWVGFSRRHDVTSNMEEAIDVQVEEKDGSKNLDLVEFHGLWLKIQKYLKIFKRHDSDNSGTMSSHDLRGALSKAGFQINSDILQIIVGRYADANYAIDFDCFVGCLIRLEMLFKMFKTLDRDTSGKIDLNLLQWLCLAIH</sequence>
<evidence type="ECO:0000256" key="6">
    <source>
        <dbReference type="ARBA" id="ARBA00022807"/>
    </source>
</evidence>
<dbReference type="Gene3D" id="3.90.70.10">
    <property type="entry name" value="Cysteine proteinases"/>
    <property type="match status" value="1"/>
</dbReference>
<keyword evidence="4" id="KW-0677">Repeat</keyword>
<feature type="active site" evidence="8 9">
    <location>
        <position position="286"/>
    </location>
</feature>
<evidence type="ECO:0000313" key="12">
    <source>
        <dbReference type="EMBL" id="KAJ8361467.1"/>
    </source>
</evidence>
<dbReference type="InterPro" id="IPR036213">
    <property type="entry name" value="Calpain_III_sf"/>
</dbReference>
<protein>
    <recommendedName>
        <fullName evidence="14">Calpain 8</fullName>
    </recommendedName>
</protein>
<keyword evidence="3" id="KW-0479">Metal-binding</keyword>
<evidence type="ECO:0000313" key="13">
    <source>
        <dbReference type="Proteomes" id="UP001152622"/>
    </source>
</evidence>
<dbReference type="PROSITE" id="PS00139">
    <property type="entry name" value="THIOL_PROTEASE_CYS"/>
    <property type="match status" value="1"/>
</dbReference>
<dbReference type="GO" id="GO:0006508">
    <property type="term" value="P:proteolysis"/>
    <property type="evidence" value="ECO:0007669"/>
    <property type="project" value="UniProtKB-KW"/>
</dbReference>
<feature type="active site" evidence="8 9">
    <location>
        <position position="262"/>
    </location>
</feature>
<dbReference type="CDD" id="cd00214">
    <property type="entry name" value="Calpain_III"/>
    <property type="match status" value="1"/>
</dbReference>
<dbReference type="SMART" id="SM00054">
    <property type="entry name" value="EFh"/>
    <property type="match status" value="2"/>
</dbReference>
<dbReference type="PRINTS" id="PR00704">
    <property type="entry name" value="CALPAIN"/>
</dbReference>
<dbReference type="EMBL" id="JAINUF010000005">
    <property type="protein sequence ID" value="KAJ8361467.1"/>
    <property type="molecule type" value="Genomic_DNA"/>
</dbReference>
<comment type="caution">
    <text evidence="12">The sequence shown here is derived from an EMBL/GenBank/DDBJ whole genome shotgun (WGS) entry which is preliminary data.</text>
</comment>
<evidence type="ECO:0000259" key="10">
    <source>
        <dbReference type="PROSITE" id="PS50203"/>
    </source>
</evidence>
<feature type="active site" evidence="8 9">
    <location>
        <position position="105"/>
    </location>
</feature>
<dbReference type="Pfam" id="PF01067">
    <property type="entry name" value="Calpain_III"/>
    <property type="match status" value="1"/>
</dbReference>
<feature type="domain" description="EF-hand" evidence="11">
    <location>
        <begin position="611"/>
        <end position="644"/>
    </location>
</feature>
<dbReference type="InterPro" id="IPR011992">
    <property type="entry name" value="EF-hand-dom_pair"/>
</dbReference>
<dbReference type="PROSITE" id="PS50203">
    <property type="entry name" value="CALPAIN_CAT"/>
    <property type="match status" value="1"/>
</dbReference>
<organism evidence="12 13">
    <name type="scientific">Synaphobranchus kaupii</name>
    <name type="common">Kaup's arrowtooth eel</name>
    <dbReference type="NCBI Taxonomy" id="118154"/>
    <lineage>
        <taxon>Eukaryota</taxon>
        <taxon>Metazoa</taxon>
        <taxon>Chordata</taxon>
        <taxon>Craniata</taxon>
        <taxon>Vertebrata</taxon>
        <taxon>Euteleostomi</taxon>
        <taxon>Actinopterygii</taxon>
        <taxon>Neopterygii</taxon>
        <taxon>Teleostei</taxon>
        <taxon>Anguilliformes</taxon>
        <taxon>Synaphobranchidae</taxon>
        <taxon>Synaphobranchus</taxon>
    </lineage>
</organism>
<comment type="similarity">
    <text evidence="1">Belongs to the peptidase C2 family.</text>
</comment>
<dbReference type="GO" id="GO:0004198">
    <property type="term" value="F:calcium-dependent cysteine-type endopeptidase activity"/>
    <property type="evidence" value="ECO:0007669"/>
    <property type="project" value="InterPro"/>
</dbReference>